<dbReference type="Proteomes" id="UP001499986">
    <property type="component" value="Unassembled WGS sequence"/>
</dbReference>
<gene>
    <name evidence="2" type="ORF">GCM10010255_10110</name>
</gene>
<evidence type="ECO:0000313" key="2">
    <source>
        <dbReference type="EMBL" id="GAA2385112.1"/>
    </source>
</evidence>
<organism evidence="2 3">
    <name type="scientific">Streptomyces coeruleofuscus</name>
    <dbReference type="NCBI Taxonomy" id="66879"/>
    <lineage>
        <taxon>Bacteria</taxon>
        <taxon>Bacillati</taxon>
        <taxon>Actinomycetota</taxon>
        <taxon>Actinomycetes</taxon>
        <taxon>Kitasatosporales</taxon>
        <taxon>Streptomycetaceae</taxon>
        <taxon>Streptomyces</taxon>
    </lineage>
</organism>
<protein>
    <submittedName>
        <fullName evidence="2">Uncharacterized protein</fullName>
    </submittedName>
</protein>
<sequence>MTNGPAQGDATVDRTHARRAGAVLCSRTVPHALRACCETKSVLSLARRRVRVAVVGAGPGGSARVTPAAGRGHDASQVRDETESVFSFVRGRGRVAVVTAGAGGFARVAWAAAGRGADVSRAHHETESVFSFVRGRGRVAVVTAGAGGFARVAWAAAGRGADASRAHHETESVVSLARRWGRVAVVGAGPGGSARVTPAAGRGHDAPLRQTVGDKRRATLRRGTASLTETVGRAPVEQDGRRAGEGAR</sequence>
<dbReference type="InterPro" id="IPR045960">
    <property type="entry name" value="DUF6380"/>
</dbReference>
<feature type="compositionally biased region" description="Basic and acidic residues" evidence="1">
    <location>
        <begin position="202"/>
        <end position="217"/>
    </location>
</feature>
<reference evidence="2 3" key="1">
    <citation type="journal article" date="2019" name="Int. J. Syst. Evol. Microbiol.">
        <title>The Global Catalogue of Microorganisms (GCM) 10K type strain sequencing project: providing services to taxonomists for standard genome sequencing and annotation.</title>
        <authorList>
            <consortium name="The Broad Institute Genomics Platform"/>
            <consortium name="The Broad Institute Genome Sequencing Center for Infectious Disease"/>
            <person name="Wu L."/>
            <person name="Ma J."/>
        </authorList>
    </citation>
    <scope>NUCLEOTIDE SEQUENCE [LARGE SCALE GENOMIC DNA]</scope>
    <source>
        <strain evidence="2 3">JCM 4358</strain>
    </source>
</reference>
<evidence type="ECO:0000256" key="1">
    <source>
        <dbReference type="SAM" id="MobiDB-lite"/>
    </source>
</evidence>
<comment type="caution">
    <text evidence="2">The sequence shown here is derived from an EMBL/GenBank/DDBJ whole genome shotgun (WGS) entry which is preliminary data.</text>
</comment>
<keyword evidence="3" id="KW-1185">Reference proteome</keyword>
<accession>A0ABN3HPC2</accession>
<feature type="compositionally biased region" description="Basic and acidic residues" evidence="1">
    <location>
        <begin position="236"/>
        <end position="248"/>
    </location>
</feature>
<dbReference type="Pfam" id="PF19907">
    <property type="entry name" value="DUF6380"/>
    <property type="match status" value="1"/>
</dbReference>
<feature type="region of interest" description="Disordered" evidence="1">
    <location>
        <begin position="188"/>
        <end position="248"/>
    </location>
</feature>
<evidence type="ECO:0000313" key="3">
    <source>
        <dbReference type="Proteomes" id="UP001499986"/>
    </source>
</evidence>
<dbReference type="EMBL" id="BAAASE010000001">
    <property type="protein sequence ID" value="GAA2385112.1"/>
    <property type="molecule type" value="Genomic_DNA"/>
</dbReference>
<proteinExistence type="predicted"/>
<name>A0ABN3HPC2_9ACTN</name>